<dbReference type="PIRSF" id="PIRSF002773">
    <property type="entry name" value="ABC_prm/ATPase_B"/>
    <property type="match status" value="1"/>
</dbReference>
<dbReference type="PANTHER" id="PTHR43394">
    <property type="entry name" value="ATP-DEPENDENT PERMEASE MDL1, MITOCHONDRIAL"/>
    <property type="match status" value="1"/>
</dbReference>
<dbReference type="Proteomes" id="UP000192247">
    <property type="component" value="Unassembled WGS sequence"/>
</dbReference>
<evidence type="ECO:0000259" key="9">
    <source>
        <dbReference type="PROSITE" id="PS50893"/>
    </source>
</evidence>
<dbReference type="STRING" id="418985.A0A1V9XNY4"/>
<name>A0A1V9XNY4_9ACAR</name>
<dbReference type="InParanoid" id="A0A1V9XNY4"/>
<feature type="domain" description="ABC transmembrane type-1" evidence="10">
    <location>
        <begin position="81"/>
        <end position="367"/>
    </location>
</feature>
<dbReference type="GO" id="GO:0005743">
    <property type="term" value="C:mitochondrial inner membrane"/>
    <property type="evidence" value="ECO:0007669"/>
    <property type="project" value="UniProtKB-SubCell"/>
</dbReference>
<dbReference type="InterPro" id="IPR003593">
    <property type="entry name" value="AAA+_ATPase"/>
</dbReference>
<dbReference type="PROSITE" id="PS00211">
    <property type="entry name" value="ABC_TRANSPORTER_1"/>
    <property type="match status" value="1"/>
</dbReference>
<dbReference type="InterPro" id="IPR011527">
    <property type="entry name" value="ABC1_TM_dom"/>
</dbReference>
<dbReference type="GO" id="GO:0005524">
    <property type="term" value="F:ATP binding"/>
    <property type="evidence" value="ECO:0007669"/>
    <property type="project" value="UniProtKB-KW"/>
</dbReference>
<evidence type="ECO:0000256" key="3">
    <source>
        <dbReference type="ARBA" id="ARBA00022692"/>
    </source>
</evidence>
<comment type="subcellular location">
    <subcellularLocation>
        <location evidence="1">Mitochondrion inner membrane</location>
        <topology evidence="1">Multi-pass membrane protein</topology>
    </subcellularLocation>
</comment>
<dbReference type="OrthoDB" id="6500128at2759"/>
<dbReference type="GO" id="GO:0016887">
    <property type="term" value="F:ATP hydrolysis activity"/>
    <property type="evidence" value="ECO:0007669"/>
    <property type="project" value="InterPro"/>
</dbReference>
<dbReference type="SUPFAM" id="SSF52540">
    <property type="entry name" value="P-loop containing nucleoside triphosphate hydrolases"/>
    <property type="match status" value="1"/>
</dbReference>
<reference evidence="11 12" key="1">
    <citation type="journal article" date="2017" name="Gigascience">
        <title>Draft genome of the honey bee ectoparasitic mite, Tropilaelaps mercedesae, is shaped by the parasitic life history.</title>
        <authorList>
            <person name="Dong X."/>
            <person name="Armstrong S.D."/>
            <person name="Xia D."/>
            <person name="Makepeace B.L."/>
            <person name="Darby A.C."/>
            <person name="Kadowaki T."/>
        </authorList>
    </citation>
    <scope>NUCLEOTIDE SEQUENCE [LARGE SCALE GENOMIC DNA]</scope>
    <source>
        <strain evidence="11">Wuxi-XJTLU</strain>
    </source>
</reference>
<accession>A0A1V9XNY4</accession>
<evidence type="ECO:0000313" key="12">
    <source>
        <dbReference type="Proteomes" id="UP000192247"/>
    </source>
</evidence>
<feature type="transmembrane region" description="Helical" evidence="8">
    <location>
        <begin position="306"/>
        <end position="326"/>
    </location>
</feature>
<evidence type="ECO:0000259" key="10">
    <source>
        <dbReference type="PROSITE" id="PS50929"/>
    </source>
</evidence>
<keyword evidence="2" id="KW-0813">Transport</keyword>
<proteinExistence type="predicted"/>
<protein>
    <submittedName>
        <fullName evidence="11">ATP-binding cassette sub-family B member 10</fullName>
    </submittedName>
</protein>
<dbReference type="FunFam" id="1.20.1560.10:FF:000058">
    <property type="entry name" value="ABC transporter B family member 25"/>
    <property type="match status" value="1"/>
</dbReference>
<dbReference type="Pfam" id="PF00005">
    <property type="entry name" value="ABC_tran"/>
    <property type="match status" value="1"/>
</dbReference>
<dbReference type="CDD" id="cd18573">
    <property type="entry name" value="ABC_6TM_ABCB10_like"/>
    <property type="match status" value="1"/>
</dbReference>
<dbReference type="Pfam" id="PF00664">
    <property type="entry name" value="ABC_membrane"/>
    <property type="match status" value="1"/>
</dbReference>
<dbReference type="Gene3D" id="1.20.1560.10">
    <property type="entry name" value="ABC transporter type 1, transmembrane domain"/>
    <property type="match status" value="1"/>
</dbReference>
<feature type="transmembrane region" description="Helical" evidence="8">
    <location>
        <begin position="79"/>
        <end position="101"/>
    </location>
</feature>
<evidence type="ECO:0000256" key="5">
    <source>
        <dbReference type="ARBA" id="ARBA00022840"/>
    </source>
</evidence>
<evidence type="ECO:0000313" key="11">
    <source>
        <dbReference type="EMBL" id="OQR75181.1"/>
    </source>
</evidence>
<dbReference type="InterPro" id="IPR027417">
    <property type="entry name" value="P-loop_NTPase"/>
</dbReference>
<dbReference type="FunCoup" id="A0A1V9XNY4">
    <property type="interactions" value="665"/>
</dbReference>
<dbReference type="PROSITE" id="PS50893">
    <property type="entry name" value="ABC_TRANSPORTER_2"/>
    <property type="match status" value="1"/>
</dbReference>
<dbReference type="InterPro" id="IPR017871">
    <property type="entry name" value="ABC_transporter-like_CS"/>
</dbReference>
<keyword evidence="4" id="KW-0547">Nucleotide-binding</keyword>
<keyword evidence="5 11" id="KW-0067">ATP-binding</keyword>
<evidence type="ECO:0000256" key="2">
    <source>
        <dbReference type="ARBA" id="ARBA00022448"/>
    </source>
</evidence>
<dbReference type="SUPFAM" id="SSF90123">
    <property type="entry name" value="ABC transporter transmembrane region"/>
    <property type="match status" value="1"/>
</dbReference>
<dbReference type="InterPro" id="IPR039421">
    <property type="entry name" value="Type_1_exporter"/>
</dbReference>
<evidence type="ECO:0000256" key="7">
    <source>
        <dbReference type="ARBA" id="ARBA00023136"/>
    </source>
</evidence>
<sequence>MLNKLLLYAPCRLELRSAVAVVSRLRSGASFPSRGSRGPVLWVLLTPSRQCTTAASSSKIRSRSDISRLLSYAGPERRILLAAVGLLSLSSLATIVFPFFIGKTIDTIYQSDSIETMKKRLNYIVTIVGGLAVLGGAANFGRVYLINVASQRITNRVQAQAHRAIIRQETAFFDTQQTGQLLSRLSSDAAQVGNSLTQNASDGLRSLFSITGAIGMMTYTSPQLSLVGLGVVSPVALISMLYARKLKSVATNVQNRLANSAGVAEEQFANIRTVRMFSKERLEIERYAKTLETTLIARTEEAKKRAIFFGTTGASGNVMIMSVLYYGGMLMADGRISVGSLSSFLIYAAYVGISISSIFNVVSEMVKALGASQKLFALMDRQPSVPLDVGKCLACVEGRIDFQRVDFRYPTRDANIFNELDLHIPSGKVTAVVGPSGSGKSTLASLILRLYDPNSGAVLLDGHRVAELNPTFLRGQIGVVAQEPVLFSATIRENIEYGSTGPVTIEQVEDAARIANAYNFVNDFPQGFETVVGERGVMLSGGQKQRIAIARAVVRQPRILILDEATSSLDAISERIMQDVLERFSQGRTVIVIAHRLSTIRRADNIVVLKAGRIVEQGQFHDLLRIEGGMFNNLVTHQVQG</sequence>
<organism evidence="11 12">
    <name type="scientific">Tropilaelaps mercedesae</name>
    <dbReference type="NCBI Taxonomy" id="418985"/>
    <lineage>
        <taxon>Eukaryota</taxon>
        <taxon>Metazoa</taxon>
        <taxon>Ecdysozoa</taxon>
        <taxon>Arthropoda</taxon>
        <taxon>Chelicerata</taxon>
        <taxon>Arachnida</taxon>
        <taxon>Acari</taxon>
        <taxon>Parasitiformes</taxon>
        <taxon>Mesostigmata</taxon>
        <taxon>Gamasina</taxon>
        <taxon>Dermanyssoidea</taxon>
        <taxon>Laelapidae</taxon>
        <taxon>Tropilaelaps</taxon>
    </lineage>
</organism>
<keyword evidence="3 8" id="KW-0812">Transmembrane</keyword>
<comment type="caution">
    <text evidence="11">The sequence shown here is derived from an EMBL/GenBank/DDBJ whole genome shotgun (WGS) entry which is preliminary data.</text>
</comment>
<gene>
    <name evidence="11" type="ORF">BIW11_00814</name>
</gene>
<dbReference type="InterPro" id="IPR003439">
    <property type="entry name" value="ABC_transporter-like_ATP-bd"/>
</dbReference>
<dbReference type="GO" id="GO:0090374">
    <property type="term" value="P:oligopeptide export from mitochondrion"/>
    <property type="evidence" value="ECO:0007669"/>
    <property type="project" value="TreeGrafter"/>
</dbReference>
<dbReference type="GO" id="GO:0015421">
    <property type="term" value="F:ABC-type oligopeptide transporter activity"/>
    <property type="evidence" value="ECO:0007669"/>
    <property type="project" value="TreeGrafter"/>
</dbReference>
<evidence type="ECO:0000256" key="8">
    <source>
        <dbReference type="SAM" id="Phobius"/>
    </source>
</evidence>
<feature type="domain" description="ABC transporter" evidence="9">
    <location>
        <begin position="400"/>
        <end position="636"/>
    </location>
</feature>
<dbReference type="InterPro" id="IPR036640">
    <property type="entry name" value="ABC1_TM_sf"/>
</dbReference>
<keyword evidence="6 8" id="KW-1133">Transmembrane helix</keyword>
<feature type="transmembrane region" description="Helical" evidence="8">
    <location>
        <begin position="121"/>
        <end position="140"/>
    </location>
</feature>
<evidence type="ECO:0000256" key="1">
    <source>
        <dbReference type="ARBA" id="ARBA00004448"/>
    </source>
</evidence>
<dbReference type="Gene3D" id="3.40.50.300">
    <property type="entry name" value="P-loop containing nucleotide triphosphate hydrolases"/>
    <property type="match status" value="1"/>
</dbReference>
<dbReference type="FunFam" id="3.40.50.300:FF:000403">
    <property type="entry name" value="ATP-binding cassette sub-family B member 8, mitochondrial"/>
    <property type="match status" value="1"/>
</dbReference>
<keyword evidence="12" id="KW-1185">Reference proteome</keyword>
<feature type="transmembrane region" description="Helical" evidence="8">
    <location>
        <begin position="338"/>
        <end position="362"/>
    </location>
</feature>
<keyword evidence="7 8" id="KW-0472">Membrane</keyword>
<evidence type="ECO:0000256" key="4">
    <source>
        <dbReference type="ARBA" id="ARBA00022741"/>
    </source>
</evidence>
<dbReference type="PANTHER" id="PTHR43394:SF1">
    <property type="entry name" value="ATP-BINDING CASSETTE SUB-FAMILY B MEMBER 10, MITOCHONDRIAL"/>
    <property type="match status" value="1"/>
</dbReference>
<dbReference type="EMBL" id="MNPL01006711">
    <property type="protein sequence ID" value="OQR75181.1"/>
    <property type="molecule type" value="Genomic_DNA"/>
</dbReference>
<dbReference type="PROSITE" id="PS50929">
    <property type="entry name" value="ABC_TM1F"/>
    <property type="match status" value="1"/>
</dbReference>
<dbReference type="SMART" id="SM00382">
    <property type="entry name" value="AAA"/>
    <property type="match status" value="1"/>
</dbReference>
<dbReference type="AlphaFoldDB" id="A0A1V9XNY4"/>
<feature type="transmembrane region" description="Helical" evidence="8">
    <location>
        <begin position="224"/>
        <end position="243"/>
    </location>
</feature>
<evidence type="ECO:0000256" key="6">
    <source>
        <dbReference type="ARBA" id="ARBA00022989"/>
    </source>
</evidence>